<dbReference type="AlphaFoldDB" id="A0A0E9XIM5"/>
<proteinExistence type="predicted"/>
<accession>A0A0E9XIM5</accession>
<reference evidence="1" key="1">
    <citation type="submission" date="2014-11" db="EMBL/GenBank/DDBJ databases">
        <authorList>
            <person name="Amaro Gonzalez C."/>
        </authorList>
    </citation>
    <scope>NUCLEOTIDE SEQUENCE</scope>
</reference>
<protein>
    <submittedName>
        <fullName evidence="1">Uncharacterized protein</fullName>
    </submittedName>
</protein>
<organism evidence="1">
    <name type="scientific">Anguilla anguilla</name>
    <name type="common">European freshwater eel</name>
    <name type="synonym">Muraena anguilla</name>
    <dbReference type="NCBI Taxonomy" id="7936"/>
    <lineage>
        <taxon>Eukaryota</taxon>
        <taxon>Metazoa</taxon>
        <taxon>Chordata</taxon>
        <taxon>Craniata</taxon>
        <taxon>Vertebrata</taxon>
        <taxon>Euteleostomi</taxon>
        <taxon>Actinopterygii</taxon>
        <taxon>Neopterygii</taxon>
        <taxon>Teleostei</taxon>
        <taxon>Anguilliformes</taxon>
        <taxon>Anguillidae</taxon>
        <taxon>Anguilla</taxon>
    </lineage>
</organism>
<evidence type="ECO:0000313" key="1">
    <source>
        <dbReference type="EMBL" id="JAI01696.1"/>
    </source>
</evidence>
<sequence length="38" mass="4502">MYEFKVKMVGKESWEGFFYGNLGMNVPLRQKVNCSNNR</sequence>
<reference evidence="1" key="2">
    <citation type="journal article" date="2015" name="Fish Shellfish Immunol.">
        <title>Early steps in the European eel (Anguilla anguilla)-Vibrio vulnificus interaction in the gills: Role of the RtxA13 toxin.</title>
        <authorList>
            <person name="Callol A."/>
            <person name="Pajuelo D."/>
            <person name="Ebbesson L."/>
            <person name="Teles M."/>
            <person name="MacKenzie S."/>
            <person name="Amaro C."/>
        </authorList>
    </citation>
    <scope>NUCLEOTIDE SEQUENCE</scope>
</reference>
<dbReference type="EMBL" id="GBXM01006882">
    <property type="protein sequence ID" value="JAI01696.1"/>
    <property type="molecule type" value="Transcribed_RNA"/>
</dbReference>
<name>A0A0E9XIM5_ANGAN</name>